<dbReference type="Pfam" id="PF20381">
    <property type="entry name" value="Rv1476"/>
    <property type="match status" value="1"/>
</dbReference>
<dbReference type="InterPro" id="IPR046498">
    <property type="entry name" value="Rv1476-like"/>
</dbReference>
<evidence type="ECO:0000256" key="1">
    <source>
        <dbReference type="SAM" id="Phobius"/>
    </source>
</evidence>
<keyword evidence="1" id="KW-1133">Transmembrane helix</keyword>
<sequence length="166" mass="17901">MQFENIDLDAVLEDLEASGLSVSQAGDGLSDEDVASYRDIVSDAGEGASDVGDLNIVLLGRTEEAGTGLRNLAQLVQEDTGADTVMVRAPHNTQVLSDSMSRYQIEETQRELHGSRAPEDVPDFFLATEEIQPNFGLLNVLILVGVLIVILCATAGAVVTYRRPRR</sequence>
<name>A0A9D1RU10_9CORY</name>
<proteinExistence type="predicted"/>
<comment type="caution">
    <text evidence="2">The sequence shown here is derived from an EMBL/GenBank/DDBJ whole genome shotgun (WGS) entry which is preliminary data.</text>
</comment>
<reference evidence="2" key="2">
    <citation type="submission" date="2021-04" db="EMBL/GenBank/DDBJ databases">
        <authorList>
            <person name="Gilroy R."/>
        </authorList>
    </citation>
    <scope>NUCLEOTIDE SEQUENCE</scope>
    <source>
        <strain evidence="2">CHK32-1732</strain>
    </source>
</reference>
<dbReference type="AlphaFoldDB" id="A0A9D1RU10"/>
<keyword evidence="1" id="KW-0472">Membrane</keyword>
<gene>
    <name evidence="2" type="ORF">H9870_14030</name>
</gene>
<dbReference type="EMBL" id="DXGC01000122">
    <property type="protein sequence ID" value="HIW92767.1"/>
    <property type="molecule type" value="Genomic_DNA"/>
</dbReference>
<organism evidence="2 3">
    <name type="scientific">Candidatus Corynebacterium avicola</name>
    <dbReference type="NCBI Taxonomy" id="2838527"/>
    <lineage>
        <taxon>Bacteria</taxon>
        <taxon>Bacillati</taxon>
        <taxon>Actinomycetota</taxon>
        <taxon>Actinomycetes</taxon>
        <taxon>Mycobacteriales</taxon>
        <taxon>Corynebacteriaceae</taxon>
        <taxon>Corynebacterium</taxon>
    </lineage>
</organism>
<protein>
    <submittedName>
        <fullName evidence="2">Uncharacterized protein</fullName>
    </submittedName>
</protein>
<dbReference type="Proteomes" id="UP000824190">
    <property type="component" value="Unassembled WGS sequence"/>
</dbReference>
<feature type="transmembrane region" description="Helical" evidence="1">
    <location>
        <begin position="135"/>
        <end position="161"/>
    </location>
</feature>
<evidence type="ECO:0000313" key="2">
    <source>
        <dbReference type="EMBL" id="HIW92767.1"/>
    </source>
</evidence>
<reference evidence="2" key="1">
    <citation type="journal article" date="2021" name="PeerJ">
        <title>Extensive microbial diversity within the chicken gut microbiome revealed by metagenomics and culture.</title>
        <authorList>
            <person name="Gilroy R."/>
            <person name="Ravi A."/>
            <person name="Getino M."/>
            <person name="Pursley I."/>
            <person name="Horton D.L."/>
            <person name="Alikhan N.F."/>
            <person name="Baker D."/>
            <person name="Gharbi K."/>
            <person name="Hall N."/>
            <person name="Watson M."/>
            <person name="Adriaenssens E.M."/>
            <person name="Foster-Nyarko E."/>
            <person name="Jarju S."/>
            <person name="Secka A."/>
            <person name="Antonio M."/>
            <person name="Oren A."/>
            <person name="Chaudhuri R.R."/>
            <person name="La Ragione R."/>
            <person name="Hildebrand F."/>
            <person name="Pallen M.J."/>
        </authorList>
    </citation>
    <scope>NUCLEOTIDE SEQUENCE</scope>
    <source>
        <strain evidence="2">CHK32-1732</strain>
    </source>
</reference>
<keyword evidence="1" id="KW-0812">Transmembrane</keyword>
<accession>A0A9D1RU10</accession>
<evidence type="ECO:0000313" key="3">
    <source>
        <dbReference type="Proteomes" id="UP000824190"/>
    </source>
</evidence>